<keyword evidence="8 14" id="KW-1133">Transmembrane helix</keyword>
<dbReference type="InterPro" id="IPR020846">
    <property type="entry name" value="MFS_dom"/>
</dbReference>
<comment type="function">
    <text evidence="11">Proton-linked monocarboxylate transporter. May catalyze the transport of monocarboxylates across the plasma membrane.</text>
</comment>
<feature type="domain" description="Major facilitator superfamily (MFS) profile" evidence="15">
    <location>
        <begin position="12"/>
        <end position="410"/>
    </location>
</feature>
<feature type="transmembrane region" description="Helical" evidence="14">
    <location>
        <begin position="53"/>
        <end position="73"/>
    </location>
</feature>
<reference evidence="16" key="3">
    <citation type="submission" date="2025-09" db="UniProtKB">
        <authorList>
            <consortium name="Ensembl"/>
        </authorList>
    </citation>
    <scope>IDENTIFICATION</scope>
</reference>
<proteinExistence type="inferred from homology"/>
<reference evidence="16" key="2">
    <citation type="submission" date="2025-08" db="UniProtKB">
        <authorList>
            <consortium name="Ensembl"/>
        </authorList>
    </citation>
    <scope>IDENTIFICATION</scope>
</reference>
<dbReference type="GO" id="GO:0005886">
    <property type="term" value="C:plasma membrane"/>
    <property type="evidence" value="ECO:0007669"/>
    <property type="project" value="UniProtKB-SubCell"/>
</dbReference>
<protein>
    <recommendedName>
        <fullName evidence="12">Monocarboxylate transporter 13</fullName>
    </recommendedName>
    <alternativeName>
        <fullName evidence="13">Solute carrier family 16 member 13</fullName>
    </alternativeName>
</protein>
<dbReference type="Proteomes" id="UP001501940">
    <property type="component" value="Chromosome 6"/>
</dbReference>
<feature type="transmembrane region" description="Helical" evidence="14">
    <location>
        <begin position="230"/>
        <end position="251"/>
    </location>
</feature>
<keyword evidence="6 14" id="KW-0812">Transmembrane</keyword>
<feature type="transmembrane region" description="Helical" evidence="14">
    <location>
        <begin position="263"/>
        <end position="283"/>
    </location>
</feature>
<evidence type="ECO:0000313" key="16">
    <source>
        <dbReference type="Ensembl" id="ENSAOCP00000017297.2"/>
    </source>
</evidence>
<evidence type="ECO:0000256" key="2">
    <source>
        <dbReference type="ARBA" id="ARBA00004653"/>
    </source>
</evidence>
<feature type="transmembrane region" description="Helical" evidence="14">
    <location>
        <begin position="12"/>
        <end position="33"/>
    </location>
</feature>
<feature type="transmembrane region" description="Helical" evidence="14">
    <location>
        <begin position="80"/>
        <end position="98"/>
    </location>
</feature>
<keyword evidence="10 14" id="KW-0472">Membrane</keyword>
<dbReference type="GO" id="GO:0000139">
    <property type="term" value="C:Golgi membrane"/>
    <property type="evidence" value="ECO:0007669"/>
    <property type="project" value="UniProtKB-SubCell"/>
</dbReference>
<evidence type="ECO:0000256" key="3">
    <source>
        <dbReference type="ARBA" id="ARBA00006727"/>
    </source>
</evidence>
<feature type="transmembrane region" description="Helical" evidence="14">
    <location>
        <begin position="356"/>
        <end position="378"/>
    </location>
</feature>
<dbReference type="InterPro" id="IPR050327">
    <property type="entry name" value="Proton-linked_MCT"/>
</dbReference>
<evidence type="ECO:0000256" key="9">
    <source>
        <dbReference type="ARBA" id="ARBA00023034"/>
    </source>
</evidence>
<evidence type="ECO:0000259" key="15">
    <source>
        <dbReference type="PROSITE" id="PS50850"/>
    </source>
</evidence>
<dbReference type="AlphaFoldDB" id="A0A3Q1BRM8"/>
<feature type="transmembrane region" description="Helical" evidence="14">
    <location>
        <begin position="138"/>
        <end position="161"/>
    </location>
</feature>
<organism evidence="16 17">
    <name type="scientific">Amphiprion ocellaris</name>
    <name type="common">Clown anemonefish</name>
    <dbReference type="NCBI Taxonomy" id="80972"/>
    <lineage>
        <taxon>Eukaryota</taxon>
        <taxon>Metazoa</taxon>
        <taxon>Chordata</taxon>
        <taxon>Craniata</taxon>
        <taxon>Vertebrata</taxon>
        <taxon>Euteleostomi</taxon>
        <taxon>Actinopterygii</taxon>
        <taxon>Neopterygii</taxon>
        <taxon>Teleostei</taxon>
        <taxon>Neoteleostei</taxon>
        <taxon>Acanthomorphata</taxon>
        <taxon>Ovalentaria</taxon>
        <taxon>Pomacentridae</taxon>
        <taxon>Amphiprion</taxon>
    </lineage>
</organism>
<name>A0A3Q1BRM8_AMPOC</name>
<dbReference type="SUPFAM" id="SSF103473">
    <property type="entry name" value="MFS general substrate transporter"/>
    <property type="match status" value="1"/>
</dbReference>
<keyword evidence="4" id="KW-0813">Transport</keyword>
<evidence type="ECO:0000256" key="12">
    <source>
        <dbReference type="ARBA" id="ARBA00073869"/>
    </source>
</evidence>
<dbReference type="Gene3D" id="1.20.1250.20">
    <property type="entry name" value="MFS general substrate transporter like domains"/>
    <property type="match status" value="1"/>
</dbReference>
<evidence type="ECO:0000256" key="10">
    <source>
        <dbReference type="ARBA" id="ARBA00023136"/>
    </source>
</evidence>
<evidence type="ECO:0000256" key="8">
    <source>
        <dbReference type="ARBA" id="ARBA00022989"/>
    </source>
</evidence>
<evidence type="ECO:0000256" key="1">
    <source>
        <dbReference type="ARBA" id="ARBA00004651"/>
    </source>
</evidence>
<keyword evidence="9" id="KW-0333">Golgi apparatus</keyword>
<dbReference type="FunFam" id="1.20.1250.20:FF:000163">
    <property type="entry name" value="Putative monocarboxylate transporter 13"/>
    <property type="match status" value="1"/>
</dbReference>
<keyword evidence="7" id="KW-0769">Symport</keyword>
<dbReference type="PROSITE" id="PS50850">
    <property type="entry name" value="MFS"/>
    <property type="match status" value="1"/>
</dbReference>
<evidence type="ECO:0000256" key="5">
    <source>
        <dbReference type="ARBA" id="ARBA00022475"/>
    </source>
</evidence>
<dbReference type="InterPro" id="IPR036259">
    <property type="entry name" value="MFS_trans_sf"/>
</dbReference>
<dbReference type="GO" id="GO:0015293">
    <property type="term" value="F:symporter activity"/>
    <property type="evidence" value="ECO:0007669"/>
    <property type="project" value="UniProtKB-KW"/>
</dbReference>
<comment type="subcellular location">
    <subcellularLocation>
        <location evidence="1">Cell membrane</location>
        <topology evidence="1">Multi-pass membrane protein</topology>
    </subcellularLocation>
    <subcellularLocation>
        <location evidence="2">Golgi apparatus membrane</location>
        <topology evidence="2">Multi-pass membrane protein</topology>
    </subcellularLocation>
</comment>
<feature type="transmembrane region" description="Helical" evidence="14">
    <location>
        <begin position="384"/>
        <end position="405"/>
    </location>
</feature>
<dbReference type="GO" id="GO:0008028">
    <property type="term" value="F:monocarboxylic acid transmembrane transporter activity"/>
    <property type="evidence" value="ECO:0007669"/>
    <property type="project" value="TreeGrafter"/>
</dbReference>
<dbReference type="Pfam" id="PF07690">
    <property type="entry name" value="MFS_1"/>
    <property type="match status" value="1"/>
</dbReference>
<feature type="transmembrane region" description="Helical" evidence="14">
    <location>
        <begin position="104"/>
        <end position="126"/>
    </location>
</feature>
<evidence type="ECO:0000256" key="7">
    <source>
        <dbReference type="ARBA" id="ARBA00022847"/>
    </source>
</evidence>
<reference evidence="16 17" key="1">
    <citation type="submission" date="2022-01" db="EMBL/GenBank/DDBJ databases">
        <title>A chromosome-scale genome assembly of the false clownfish, Amphiprion ocellaris.</title>
        <authorList>
            <person name="Ryu T."/>
        </authorList>
    </citation>
    <scope>NUCLEOTIDE SEQUENCE [LARGE SCALE GENOMIC DNA]</scope>
</reference>
<dbReference type="OMA" id="SPFFKWL"/>
<evidence type="ECO:0000256" key="13">
    <source>
        <dbReference type="ARBA" id="ARBA00078721"/>
    </source>
</evidence>
<sequence>MESRRPPDGGYGWVVVASAFFTVGLTTAVLKNFGLFFLDIQNHFGVPLSTTSWVTSTTIAMFHLGGPVASALTLQFSQRVVIMVGGLLTTSGMVLASLDLSLPWLYLSMGILQGLGISFSWIPANSMVSHYFVRWRPIAYAIASSGECVFAVMFSPFFQWLIEAYTWQGALLIIGGLQLNLCVCGALMRPLETTQSPAQETKDCLEGDDATLPPKRKTIFQCSLLTKPELFLYILFAIFAAAGFFIPPLFLVPFANSLGMDKYWPASILSVLALADLVGRLICGWIANVRLLRNLQLLTMVTTLLGVVLLLLPISHNYWVILVFASLYGFLFGCVVAIHVTSIVDIVGLEGFDSGLGLFMMFRSIGGFIGPPAAGWLVDQTKDYSTAFYLSGLCLITSAVFVVVVDSLLQKRKAVEAEVHQAINKPEDWEPGKVKPKTYRLFTTCSNSWYRTSPHGSRRFPSHFYSEAHLLLLKLLKNVSAALKSALHNFLKTLKVSSAAGCFVELLQKTSLNHMQGPQDSHPNETVQKPN</sequence>
<feature type="transmembrane region" description="Helical" evidence="14">
    <location>
        <begin position="318"/>
        <end position="344"/>
    </location>
</feature>
<evidence type="ECO:0000313" key="17">
    <source>
        <dbReference type="Proteomes" id="UP001501940"/>
    </source>
</evidence>
<feature type="transmembrane region" description="Helical" evidence="14">
    <location>
        <begin position="295"/>
        <end position="312"/>
    </location>
</feature>
<accession>A0A3Q1BRM8</accession>
<evidence type="ECO:0000256" key="11">
    <source>
        <dbReference type="ARBA" id="ARBA00059080"/>
    </source>
</evidence>
<keyword evidence="5" id="KW-1003">Cell membrane</keyword>
<evidence type="ECO:0000256" key="6">
    <source>
        <dbReference type="ARBA" id="ARBA00022692"/>
    </source>
</evidence>
<dbReference type="Ensembl" id="ENSAOCT00000026522.2">
    <property type="protein sequence ID" value="ENSAOCP00000017297.2"/>
    <property type="gene ID" value="ENSAOCG00000022328.2"/>
</dbReference>
<feature type="transmembrane region" description="Helical" evidence="14">
    <location>
        <begin position="167"/>
        <end position="188"/>
    </location>
</feature>
<dbReference type="GeneTree" id="ENSGT00940000164450"/>
<dbReference type="PANTHER" id="PTHR11360">
    <property type="entry name" value="MONOCARBOXYLATE TRANSPORTER"/>
    <property type="match status" value="1"/>
</dbReference>
<keyword evidence="17" id="KW-1185">Reference proteome</keyword>
<dbReference type="InterPro" id="IPR011701">
    <property type="entry name" value="MFS"/>
</dbReference>
<dbReference type="PANTHER" id="PTHR11360:SF84">
    <property type="entry name" value="MAJOR FACILITATOR SUPERFAMILY (MFS) PROFILE DOMAIN-CONTAINING PROTEIN"/>
    <property type="match status" value="1"/>
</dbReference>
<evidence type="ECO:0000256" key="14">
    <source>
        <dbReference type="SAM" id="Phobius"/>
    </source>
</evidence>
<comment type="similarity">
    <text evidence="3">Belongs to the major facilitator superfamily. Monocarboxylate porter (TC 2.A.1.13) family.</text>
</comment>
<evidence type="ECO:0000256" key="4">
    <source>
        <dbReference type="ARBA" id="ARBA00022448"/>
    </source>
</evidence>